<sequence>MDNTPRLPSPISPSSVFYPPLHPKTTPPLFRPPSPFGCRPFPFSTSPRSPIARSRRCGLCMPPDPIAVAVPSPSLSTRPDLCLAKLDAISLTSKRLFEQTDPTSTPDLTLA</sequence>
<protein>
    <submittedName>
        <fullName evidence="2">Uncharacterized protein</fullName>
    </submittedName>
</protein>
<evidence type="ECO:0000313" key="3">
    <source>
        <dbReference type="Proteomes" id="UP001302812"/>
    </source>
</evidence>
<dbReference type="Proteomes" id="UP001302812">
    <property type="component" value="Unassembled WGS sequence"/>
</dbReference>
<proteinExistence type="predicted"/>
<dbReference type="RefSeq" id="XP_064665490.1">
    <property type="nucleotide sequence ID" value="XM_064816225.1"/>
</dbReference>
<comment type="caution">
    <text evidence="2">The sequence shown here is derived from an EMBL/GenBank/DDBJ whole genome shotgun (WGS) entry which is preliminary data.</text>
</comment>
<accession>A0AAN6T7D7</accession>
<evidence type="ECO:0000256" key="1">
    <source>
        <dbReference type="SAM" id="MobiDB-lite"/>
    </source>
</evidence>
<feature type="region of interest" description="Disordered" evidence="1">
    <location>
        <begin position="1"/>
        <end position="31"/>
    </location>
</feature>
<feature type="compositionally biased region" description="Pro residues" evidence="1">
    <location>
        <begin position="20"/>
        <end position="31"/>
    </location>
</feature>
<reference evidence="2" key="1">
    <citation type="journal article" date="2023" name="Mol. Phylogenet. Evol.">
        <title>Genome-scale phylogeny and comparative genomics of the fungal order Sordariales.</title>
        <authorList>
            <person name="Hensen N."/>
            <person name="Bonometti L."/>
            <person name="Westerberg I."/>
            <person name="Brannstrom I.O."/>
            <person name="Guillou S."/>
            <person name="Cros-Aarteil S."/>
            <person name="Calhoun S."/>
            <person name="Haridas S."/>
            <person name="Kuo A."/>
            <person name="Mondo S."/>
            <person name="Pangilinan J."/>
            <person name="Riley R."/>
            <person name="LaButti K."/>
            <person name="Andreopoulos B."/>
            <person name="Lipzen A."/>
            <person name="Chen C."/>
            <person name="Yan M."/>
            <person name="Daum C."/>
            <person name="Ng V."/>
            <person name="Clum A."/>
            <person name="Steindorff A."/>
            <person name="Ohm R.A."/>
            <person name="Martin F."/>
            <person name="Silar P."/>
            <person name="Natvig D.O."/>
            <person name="Lalanne C."/>
            <person name="Gautier V."/>
            <person name="Ament-Velasquez S.L."/>
            <person name="Kruys A."/>
            <person name="Hutchinson M.I."/>
            <person name="Powell A.J."/>
            <person name="Barry K."/>
            <person name="Miller A.N."/>
            <person name="Grigoriev I.V."/>
            <person name="Debuchy R."/>
            <person name="Gladieux P."/>
            <person name="Hiltunen Thoren M."/>
            <person name="Johannesson H."/>
        </authorList>
    </citation>
    <scope>NUCLEOTIDE SEQUENCE</scope>
    <source>
        <strain evidence="2">CBS 508.74</strain>
    </source>
</reference>
<organism evidence="2 3">
    <name type="scientific">Canariomyces notabilis</name>
    <dbReference type="NCBI Taxonomy" id="2074819"/>
    <lineage>
        <taxon>Eukaryota</taxon>
        <taxon>Fungi</taxon>
        <taxon>Dikarya</taxon>
        <taxon>Ascomycota</taxon>
        <taxon>Pezizomycotina</taxon>
        <taxon>Sordariomycetes</taxon>
        <taxon>Sordariomycetidae</taxon>
        <taxon>Sordariales</taxon>
        <taxon>Chaetomiaceae</taxon>
        <taxon>Canariomyces</taxon>
    </lineage>
</organism>
<evidence type="ECO:0000313" key="2">
    <source>
        <dbReference type="EMBL" id="KAK4107920.1"/>
    </source>
</evidence>
<dbReference type="AlphaFoldDB" id="A0AAN6T7D7"/>
<gene>
    <name evidence="2" type="ORF">N656DRAFT_784676</name>
</gene>
<dbReference type="GeneID" id="89940350"/>
<reference evidence="2" key="2">
    <citation type="submission" date="2023-05" db="EMBL/GenBank/DDBJ databases">
        <authorList>
            <consortium name="Lawrence Berkeley National Laboratory"/>
            <person name="Steindorff A."/>
            <person name="Hensen N."/>
            <person name="Bonometti L."/>
            <person name="Westerberg I."/>
            <person name="Brannstrom I.O."/>
            <person name="Guillou S."/>
            <person name="Cros-Aarteil S."/>
            <person name="Calhoun S."/>
            <person name="Haridas S."/>
            <person name="Kuo A."/>
            <person name="Mondo S."/>
            <person name="Pangilinan J."/>
            <person name="Riley R."/>
            <person name="Labutti K."/>
            <person name="Andreopoulos B."/>
            <person name="Lipzen A."/>
            <person name="Chen C."/>
            <person name="Yanf M."/>
            <person name="Daum C."/>
            <person name="Ng V."/>
            <person name="Clum A."/>
            <person name="Ohm R."/>
            <person name="Martin F."/>
            <person name="Silar P."/>
            <person name="Natvig D."/>
            <person name="Lalanne C."/>
            <person name="Gautier V."/>
            <person name="Ament-Velasquez S.L."/>
            <person name="Kruys A."/>
            <person name="Hutchinson M.I."/>
            <person name="Powell A.J."/>
            <person name="Barry K."/>
            <person name="Miller A.N."/>
            <person name="Grigoriev I.V."/>
            <person name="Debuchy R."/>
            <person name="Gladieux P."/>
            <person name="Thoren M.H."/>
            <person name="Johannesson H."/>
        </authorList>
    </citation>
    <scope>NUCLEOTIDE SEQUENCE</scope>
    <source>
        <strain evidence="2">CBS 508.74</strain>
    </source>
</reference>
<name>A0AAN6T7D7_9PEZI</name>
<keyword evidence="3" id="KW-1185">Reference proteome</keyword>
<dbReference type="EMBL" id="MU853367">
    <property type="protein sequence ID" value="KAK4107920.1"/>
    <property type="molecule type" value="Genomic_DNA"/>
</dbReference>